<dbReference type="InterPro" id="IPR007829">
    <property type="entry name" value="TM2"/>
</dbReference>
<reference evidence="7" key="3">
    <citation type="submission" date="2016-01" db="EMBL/GenBank/DDBJ databases">
        <authorList>
            <person name="Ana R.F.D.C."/>
            <person name="Tarcisio F."/>
            <person name="Maria L.L."/>
            <person name="Monica P."/>
            <person name="Wana L.O.D.C."/>
            <person name="Elisabetta G."/>
            <person name="Jeann R.D.C.B."/>
            <person name="Veronica D.S."/>
            <person name="Karla V.B.L."/>
            <person name="Roberto B."/>
            <person name="Antonella G."/>
            <person name="Anna F."/>
            <person name="Alessandro M."/>
            <person name="Pamela F."/>
            <person name="Francesca D.L."/>
            <person name="Giulia F.S."/>
            <person name="Sara T."/>
            <person name="Fabio R."/>
            <person name="Olivier J."/>
            <person name="Nicola S."/>
            <person name="Enrico T."/>
        </authorList>
    </citation>
    <scope>NUCLEOTIDE SEQUENCE</scope>
    <source>
        <strain evidence="7">FI-07156</strain>
    </source>
</reference>
<evidence type="ECO:0000256" key="2">
    <source>
        <dbReference type="ARBA" id="ARBA00022692"/>
    </source>
</evidence>
<dbReference type="Proteomes" id="UP000193285">
    <property type="component" value="Unassembled WGS sequence"/>
</dbReference>
<name>A0A1X2A9J6_9MYCO</name>
<reference evidence="8" key="2">
    <citation type="submission" date="2016-01" db="EMBL/GenBank/DDBJ databases">
        <authorList>
            <person name="Oliw E.H."/>
        </authorList>
    </citation>
    <scope>NUCLEOTIDE SEQUENCE</scope>
    <source>
        <strain evidence="8">IEC33</strain>
    </source>
</reference>
<evidence type="ECO:0000313" key="9">
    <source>
        <dbReference type="Proteomes" id="UP000193285"/>
    </source>
</evidence>
<dbReference type="Proteomes" id="UP000193801">
    <property type="component" value="Unassembled WGS sequence"/>
</dbReference>
<evidence type="ECO:0000313" key="7">
    <source>
        <dbReference type="EMBL" id="ORW33336.1"/>
    </source>
</evidence>
<comment type="subcellular location">
    <subcellularLocation>
        <location evidence="1">Membrane</location>
        <topology evidence="1">Multi-pass membrane protein</topology>
    </subcellularLocation>
</comment>
<accession>A0A1X2A9J6</accession>
<reference evidence="9 10" key="1">
    <citation type="journal article" date="2015" name="Emerg. Microbes Infect.">
        <title>Characterization of 17 strains belonging to the Mycobacterium simiae complex and description of Mycobacterium paraense sp. nov.</title>
        <authorList>
            <person name="Fusco da Costa A.R."/>
            <person name="Fedrizzi T."/>
            <person name="Lopes M.L."/>
            <person name="Pecorari M."/>
            <person name="Oliveira da Costa W.L."/>
            <person name="Giacobazzi E."/>
            <person name="da Costa Bahia J.R."/>
            <person name="De Sanctis V."/>
            <person name="Batista Lima K.V."/>
            <person name="Bertorelli R."/>
            <person name="Grottola A."/>
            <person name="Fabio A."/>
            <person name="Mariottini A."/>
            <person name="Ferretti P."/>
            <person name="Di Leva F."/>
            <person name="Fregni Serpini G."/>
            <person name="Tagliazucchi S."/>
            <person name="Rumpianesi F."/>
            <person name="Jousson O."/>
            <person name="Segata N."/>
            <person name="Tortoli E."/>
        </authorList>
    </citation>
    <scope>NUCLEOTIDE SEQUENCE [LARGE SCALE GENOMIC DNA]</scope>
    <source>
        <strain evidence="7 10">FI-07156</strain>
        <strain evidence="8 9">IEC33</strain>
    </source>
</reference>
<evidence type="ECO:0000256" key="3">
    <source>
        <dbReference type="ARBA" id="ARBA00022989"/>
    </source>
</evidence>
<organism evidence="8 9">
    <name type="scientific">Mycobacterium paraense</name>
    <dbReference type="NCBI Taxonomy" id="767916"/>
    <lineage>
        <taxon>Bacteria</taxon>
        <taxon>Bacillati</taxon>
        <taxon>Actinomycetota</taxon>
        <taxon>Actinomycetes</taxon>
        <taxon>Mycobacteriales</taxon>
        <taxon>Mycobacteriaceae</taxon>
        <taxon>Mycobacterium</taxon>
        <taxon>Mycobacterium simiae complex</taxon>
    </lineage>
</organism>
<dbReference type="GO" id="GO:0016020">
    <property type="term" value="C:membrane"/>
    <property type="evidence" value="ECO:0007669"/>
    <property type="project" value="UniProtKB-SubCell"/>
</dbReference>
<keyword evidence="2 5" id="KW-0812">Transmembrane</keyword>
<dbReference type="EMBL" id="LQPN01000050">
    <property type="protein sequence ID" value="ORW45680.1"/>
    <property type="molecule type" value="Genomic_DNA"/>
</dbReference>
<dbReference type="EMBL" id="LQPK01000005">
    <property type="protein sequence ID" value="ORW33336.1"/>
    <property type="molecule type" value="Genomic_DNA"/>
</dbReference>
<proteinExistence type="predicted"/>
<evidence type="ECO:0000256" key="4">
    <source>
        <dbReference type="ARBA" id="ARBA00023136"/>
    </source>
</evidence>
<gene>
    <name evidence="8" type="ORF">AWB90_15090</name>
    <name evidence="7" type="ORF">AWB91_08315</name>
</gene>
<feature type="transmembrane region" description="Helical" evidence="5">
    <location>
        <begin position="49"/>
        <end position="80"/>
    </location>
</feature>
<protein>
    <recommendedName>
        <fullName evidence="6">TM2 domain-containing protein</fullName>
    </recommendedName>
</protein>
<evidence type="ECO:0000313" key="8">
    <source>
        <dbReference type="EMBL" id="ORW45680.1"/>
    </source>
</evidence>
<keyword evidence="10" id="KW-1185">Reference proteome</keyword>
<evidence type="ECO:0000256" key="1">
    <source>
        <dbReference type="ARBA" id="ARBA00004141"/>
    </source>
</evidence>
<feature type="transmembrane region" description="Helical" evidence="5">
    <location>
        <begin position="22"/>
        <end position="42"/>
    </location>
</feature>
<keyword evidence="3 5" id="KW-1133">Transmembrane helix</keyword>
<dbReference type="STRING" id="767916.AWB91_08315"/>
<comment type="caution">
    <text evidence="8">The sequence shown here is derived from an EMBL/GenBank/DDBJ whole genome shotgun (WGS) entry which is preliminary data.</text>
</comment>
<dbReference type="Pfam" id="PF05154">
    <property type="entry name" value="TM2"/>
    <property type="match status" value="1"/>
</dbReference>
<evidence type="ECO:0000256" key="5">
    <source>
        <dbReference type="SAM" id="Phobius"/>
    </source>
</evidence>
<evidence type="ECO:0000259" key="6">
    <source>
        <dbReference type="Pfam" id="PF05154"/>
    </source>
</evidence>
<evidence type="ECO:0000313" key="10">
    <source>
        <dbReference type="Proteomes" id="UP000193801"/>
    </source>
</evidence>
<keyword evidence="4 5" id="KW-0472">Membrane</keyword>
<feature type="domain" description="TM2" evidence="6">
    <location>
        <begin position="19"/>
        <end position="68"/>
    </location>
</feature>
<dbReference type="AlphaFoldDB" id="A0A1X2A9J6"/>
<sequence length="103" mass="10947">MDPAAPYGRDPATGEPLSDKSALAAGLMQLFLGWFGVGRFYIGSTTVGVLQLVSTLVSVMLSVVLIGFFTMFVVAVWVFIDAIMMFTGAVKDGQGRKLRPAGN</sequence>